<dbReference type="InterPro" id="IPR036890">
    <property type="entry name" value="HATPase_C_sf"/>
</dbReference>
<dbReference type="Gene3D" id="3.30.565.10">
    <property type="entry name" value="Histidine kinase-like ATPase, C-terminal domain"/>
    <property type="match status" value="1"/>
</dbReference>
<sequence length="277" mass="31576">MILLICMPIIAVLSMVGIMQVFLKYNEAKAELLLATVGIMLVNILTYYIFVKINKDVERETALVVLQQRVDNDKKNARDIEELYSKVCGTHHDLLLHFSTVSRLLDEDPNKARAYIKDVTHNQLDTIRTLIKTGNDCFDAIANAKIALCEKHRIVTRIYVKKDSLNGLSRDEIVTLFGNLLDNAIEASKDSTRKIIRLDVRADDGFLSILLKNTIDKSVLDANSELRTTKKEKAYHGFGVKNIKRIINKYNGFIDYYEEDGYFVCDIMLPVKKDRAA</sequence>
<evidence type="ECO:0000313" key="3">
    <source>
        <dbReference type="EMBL" id="HIU57313.1"/>
    </source>
</evidence>
<feature type="domain" description="Sensor histidine kinase NatK-like C-terminal" evidence="2">
    <location>
        <begin position="172"/>
        <end position="270"/>
    </location>
</feature>
<protein>
    <submittedName>
        <fullName evidence="3">Sensor histidine kinase</fullName>
    </submittedName>
</protein>
<keyword evidence="3" id="KW-0418">Kinase</keyword>
<dbReference type="GO" id="GO:0016301">
    <property type="term" value="F:kinase activity"/>
    <property type="evidence" value="ECO:0007669"/>
    <property type="project" value="UniProtKB-KW"/>
</dbReference>
<dbReference type="EMBL" id="DVNB01000059">
    <property type="protein sequence ID" value="HIU57313.1"/>
    <property type="molecule type" value="Genomic_DNA"/>
</dbReference>
<keyword evidence="1" id="KW-0812">Transmembrane</keyword>
<proteinExistence type="predicted"/>
<evidence type="ECO:0000313" key="4">
    <source>
        <dbReference type="Proteomes" id="UP000824109"/>
    </source>
</evidence>
<accession>A0A9D1MB97</accession>
<organism evidence="3 4">
    <name type="scientific">Candidatus Ornithomonoglobus merdipullorum</name>
    <dbReference type="NCBI Taxonomy" id="2840895"/>
    <lineage>
        <taxon>Bacteria</taxon>
        <taxon>Bacillati</taxon>
        <taxon>Bacillota</taxon>
        <taxon>Clostridia</taxon>
        <taxon>Candidatus Ornithomonoglobus</taxon>
    </lineage>
</organism>
<reference evidence="3" key="2">
    <citation type="journal article" date="2021" name="PeerJ">
        <title>Extensive microbial diversity within the chicken gut microbiome revealed by metagenomics and culture.</title>
        <authorList>
            <person name="Gilroy R."/>
            <person name="Ravi A."/>
            <person name="Getino M."/>
            <person name="Pursley I."/>
            <person name="Horton D.L."/>
            <person name="Alikhan N.F."/>
            <person name="Baker D."/>
            <person name="Gharbi K."/>
            <person name="Hall N."/>
            <person name="Watson M."/>
            <person name="Adriaenssens E.M."/>
            <person name="Foster-Nyarko E."/>
            <person name="Jarju S."/>
            <person name="Secka A."/>
            <person name="Antonio M."/>
            <person name="Oren A."/>
            <person name="Chaudhuri R.R."/>
            <person name="La Ragione R."/>
            <person name="Hildebrand F."/>
            <person name="Pallen M.J."/>
        </authorList>
    </citation>
    <scope>NUCLEOTIDE SEQUENCE</scope>
    <source>
        <strain evidence="3">USAMLcec3-3695</strain>
    </source>
</reference>
<dbReference type="InterPro" id="IPR032834">
    <property type="entry name" value="NatK-like_C"/>
</dbReference>
<dbReference type="Pfam" id="PF14501">
    <property type="entry name" value="HATPase_c_5"/>
    <property type="match status" value="1"/>
</dbReference>
<reference evidence="3" key="1">
    <citation type="submission" date="2020-10" db="EMBL/GenBank/DDBJ databases">
        <authorList>
            <person name="Gilroy R."/>
        </authorList>
    </citation>
    <scope>NUCLEOTIDE SEQUENCE</scope>
    <source>
        <strain evidence="3">USAMLcec3-3695</strain>
    </source>
</reference>
<dbReference type="PANTHER" id="PTHR40448">
    <property type="entry name" value="TWO-COMPONENT SENSOR HISTIDINE KINASE"/>
    <property type="match status" value="1"/>
</dbReference>
<dbReference type="CDD" id="cd16935">
    <property type="entry name" value="HATPase_AgrC-ComD-like"/>
    <property type="match status" value="1"/>
</dbReference>
<keyword evidence="1" id="KW-0472">Membrane</keyword>
<gene>
    <name evidence="3" type="ORF">IAA61_05820</name>
</gene>
<comment type="caution">
    <text evidence="3">The sequence shown here is derived from an EMBL/GenBank/DDBJ whole genome shotgun (WGS) entry which is preliminary data.</text>
</comment>
<dbReference type="GO" id="GO:0042802">
    <property type="term" value="F:identical protein binding"/>
    <property type="evidence" value="ECO:0007669"/>
    <property type="project" value="TreeGrafter"/>
</dbReference>
<name>A0A9D1MB97_9FIRM</name>
<feature type="transmembrane region" description="Helical" evidence="1">
    <location>
        <begin position="33"/>
        <end position="51"/>
    </location>
</feature>
<dbReference type="PANTHER" id="PTHR40448:SF1">
    <property type="entry name" value="TWO-COMPONENT SENSOR HISTIDINE KINASE"/>
    <property type="match status" value="1"/>
</dbReference>
<dbReference type="SUPFAM" id="SSF55874">
    <property type="entry name" value="ATPase domain of HSP90 chaperone/DNA topoisomerase II/histidine kinase"/>
    <property type="match status" value="1"/>
</dbReference>
<keyword evidence="1" id="KW-1133">Transmembrane helix</keyword>
<evidence type="ECO:0000256" key="1">
    <source>
        <dbReference type="SAM" id="Phobius"/>
    </source>
</evidence>
<dbReference type="Proteomes" id="UP000824109">
    <property type="component" value="Unassembled WGS sequence"/>
</dbReference>
<keyword evidence="3" id="KW-0808">Transferase</keyword>
<dbReference type="AlphaFoldDB" id="A0A9D1MB97"/>
<evidence type="ECO:0000259" key="2">
    <source>
        <dbReference type="Pfam" id="PF14501"/>
    </source>
</evidence>